<dbReference type="GO" id="GO:0009247">
    <property type="term" value="P:glycolipid biosynthetic process"/>
    <property type="evidence" value="ECO:0007669"/>
    <property type="project" value="UniProtKB-ARBA"/>
</dbReference>
<keyword evidence="5" id="KW-0472">Membrane</keyword>
<reference evidence="8" key="2">
    <citation type="submission" date="2021-04" db="EMBL/GenBank/DDBJ databases">
        <authorList>
            <person name="Gilroy R."/>
        </authorList>
    </citation>
    <scope>NUCLEOTIDE SEQUENCE</scope>
    <source>
        <strain evidence="8">ChiSxjej5B17-1746</strain>
    </source>
</reference>
<gene>
    <name evidence="8" type="ORF">H9874_06310</name>
</gene>
<comment type="caution">
    <text evidence="8">The sequence shown here is derived from an EMBL/GenBank/DDBJ whole genome shotgun (WGS) entry which is preliminary data.</text>
</comment>
<evidence type="ECO:0000256" key="2">
    <source>
        <dbReference type="ARBA" id="ARBA00022475"/>
    </source>
</evidence>
<dbReference type="Pfam" id="PF03279">
    <property type="entry name" value="Lip_A_acyltrans"/>
    <property type="match status" value="1"/>
</dbReference>
<keyword evidence="6" id="KW-0012">Acyltransferase</keyword>
<dbReference type="Pfam" id="PF04028">
    <property type="entry name" value="DUF374"/>
    <property type="match status" value="1"/>
</dbReference>
<dbReference type="AlphaFoldDB" id="A0A9D1R005"/>
<dbReference type="PANTHER" id="PTHR30606:SF10">
    <property type="entry name" value="PHOSPHATIDYLINOSITOL MANNOSIDE ACYLTRANSFERASE"/>
    <property type="match status" value="1"/>
</dbReference>
<dbReference type="Proteomes" id="UP000824264">
    <property type="component" value="Unassembled WGS sequence"/>
</dbReference>
<accession>A0A9D1R005</accession>
<keyword evidence="3" id="KW-0997">Cell inner membrane</keyword>
<evidence type="ECO:0000259" key="7">
    <source>
        <dbReference type="Pfam" id="PF04028"/>
    </source>
</evidence>
<name>A0A9D1R005_9BACT</name>
<dbReference type="EMBL" id="DXGI01000233">
    <property type="protein sequence ID" value="HIW78739.1"/>
    <property type="molecule type" value="Genomic_DNA"/>
</dbReference>
<dbReference type="InterPro" id="IPR004960">
    <property type="entry name" value="LipA_acyltrans"/>
</dbReference>
<evidence type="ECO:0000256" key="5">
    <source>
        <dbReference type="ARBA" id="ARBA00023136"/>
    </source>
</evidence>
<evidence type="ECO:0000256" key="4">
    <source>
        <dbReference type="ARBA" id="ARBA00022679"/>
    </source>
</evidence>
<dbReference type="GO" id="GO:0016746">
    <property type="term" value="F:acyltransferase activity"/>
    <property type="evidence" value="ECO:0007669"/>
    <property type="project" value="UniProtKB-KW"/>
</dbReference>
<evidence type="ECO:0000256" key="1">
    <source>
        <dbReference type="ARBA" id="ARBA00004533"/>
    </source>
</evidence>
<dbReference type="PANTHER" id="PTHR30606">
    <property type="entry name" value="LIPID A BIOSYNTHESIS LAUROYL ACYLTRANSFERASE"/>
    <property type="match status" value="1"/>
</dbReference>
<evidence type="ECO:0000313" key="8">
    <source>
        <dbReference type="EMBL" id="HIW78739.1"/>
    </source>
</evidence>
<dbReference type="InterPro" id="IPR007172">
    <property type="entry name" value="DUF374"/>
</dbReference>
<evidence type="ECO:0000313" key="9">
    <source>
        <dbReference type="Proteomes" id="UP000824264"/>
    </source>
</evidence>
<evidence type="ECO:0000256" key="6">
    <source>
        <dbReference type="ARBA" id="ARBA00023315"/>
    </source>
</evidence>
<evidence type="ECO:0000256" key="3">
    <source>
        <dbReference type="ARBA" id="ARBA00022519"/>
    </source>
</evidence>
<keyword evidence="4" id="KW-0808">Transferase</keyword>
<feature type="domain" description="DUF374" evidence="7">
    <location>
        <begin position="65"/>
        <end position="134"/>
    </location>
</feature>
<dbReference type="CDD" id="cd07984">
    <property type="entry name" value="LPLAT_LABLAT-like"/>
    <property type="match status" value="1"/>
</dbReference>
<reference evidence="8" key="1">
    <citation type="journal article" date="2021" name="PeerJ">
        <title>Extensive microbial diversity within the chicken gut microbiome revealed by metagenomics and culture.</title>
        <authorList>
            <person name="Gilroy R."/>
            <person name="Ravi A."/>
            <person name="Getino M."/>
            <person name="Pursley I."/>
            <person name="Horton D.L."/>
            <person name="Alikhan N.F."/>
            <person name="Baker D."/>
            <person name="Gharbi K."/>
            <person name="Hall N."/>
            <person name="Watson M."/>
            <person name="Adriaenssens E.M."/>
            <person name="Foster-Nyarko E."/>
            <person name="Jarju S."/>
            <person name="Secka A."/>
            <person name="Antonio M."/>
            <person name="Oren A."/>
            <person name="Chaudhuri R.R."/>
            <person name="La Ragione R."/>
            <person name="Hildebrand F."/>
            <person name="Pallen M.J."/>
        </authorList>
    </citation>
    <scope>NUCLEOTIDE SEQUENCE</scope>
    <source>
        <strain evidence="8">ChiSxjej5B17-1746</strain>
    </source>
</reference>
<sequence>MSPSRPASRKSFLGWLASPVYLLYRLWCRSLRYTEINRAAIETTTDHGRPVVLCLWHDELFPLIYLKRRLNIIALVSQSDDGDLLAGVLERMGLETARGSSSRGGVKALLAAAKRMREAGLCGCVTVDGPRGPRHQVKEGAVFLASRADAPIVPIRLFMERRKVFKSWDRFQLPLPFSRVTMVCADAYRVDCDPRDAEAVAQECRRLEEKLEALRPPKLPPQLSLFGRMTAALSDMAAHLAYAFAALLGKMGYPGIRSLGRGLGAAFWACLRGRRRLAVRNIATHLDLPWATAESLARASFTHNARSFLESVLAPDFGLDHPLLDVERPDLLERLKNEDRPAVITTAHFGGWELLASLLGDISTRPRLTVVRTYKNKVLHYVTTRLRSSRGAEVIGHREAAFRVLRTLRKNGYAAFLADHNTGRSEAFFLPFLGEEAAVNKGPAVLAVRGKALVWPVFLMRDGDRYRLIMEEPLDAALLQGDAESRSRAVAVFYTGAIERMVRRAPEQWFWMHNRWKTKRIEAED</sequence>
<protein>
    <submittedName>
        <fullName evidence="8">DUF374 domain-containing protein</fullName>
    </submittedName>
</protein>
<dbReference type="GO" id="GO:0005886">
    <property type="term" value="C:plasma membrane"/>
    <property type="evidence" value="ECO:0007669"/>
    <property type="project" value="UniProtKB-SubCell"/>
</dbReference>
<keyword evidence="2" id="KW-1003">Cell membrane</keyword>
<comment type="subcellular location">
    <subcellularLocation>
        <location evidence="1">Cell inner membrane</location>
    </subcellularLocation>
</comment>
<proteinExistence type="predicted"/>
<organism evidence="8 9">
    <name type="scientific">Candidatus Bilophila faecipullorum</name>
    <dbReference type="NCBI Taxonomy" id="2838482"/>
    <lineage>
        <taxon>Bacteria</taxon>
        <taxon>Pseudomonadati</taxon>
        <taxon>Thermodesulfobacteriota</taxon>
        <taxon>Desulfovibrionia</taxon>
        <taxon>Desulfovibrionales</taxon>
        <taxon>Desulfovibrionaceae</taxon>
        <taxon>Bilophila</taxon>
    </lineage>
</organism>
<dbReference type="CDD" id="cd07983">
    <property type="entry name" value="LPLAT_DUF374-like"/>
    <property type="match status" value="1"/>
</dbReference>